<accession>A0A9P6EXH6</accession>
<proteinExistence type="predicted"/>
<gene>
    <name evidence="1" type="ORF">EC957_008516</name>
</gene>
<reference evidence="1" key="1">
    <citation type="journal article" date="2020" name="Fungal Divers.">
        <title>Resolving the Mortierellaceae phylogeny through synthesis of multi-gene phylogenetics and phylogenomics.</title>
        <authorList>
            <person name="Vandepol N."/>
            <person name="Liber J."/>
            <person name="Desiro A."/>
            <person name="Na H."/>
            <person name="Kennedy M."/>
            <person name="Barry K."/>
            <person name="Grigoriev I.V."/>
            <person name="Miller A.N."/>
            <person name="O'Donnell K."/>
            <person name="Stajich J.E."/>
            <person name="Bonito G."/>
        </authorList>
    </citation>
    <scope>NUCLEOTIDE SEQUENCE</scope>
    <source>
        <strain evidence="1">NRRL 2591</strain>
    </source>
</reference>
<dbReference type="Proteomes" id="UP000723463">
    <property type="component" value="Unassembled WGS sequence"/>
</dbReference>
<dbReference type="AlphaFoldDB" id="A0A9P6EXH6"/>
<sequence>MILKAYRNPLRNKLTYRQRCLKRLDSLLYILFSLTLFRRPVTFNWLLLLYSGLDTYNYFRTSRYLVPLRRIRILDARYREEVLSGDDKGYFYDTFKMTKPQFDFVVNLIQEHPVFETRWKKPQAPVDVQLK</sequence>
<protein>
    <submittedName>
        <fullName evidence="1">Uncharacterized protein</fullName>
    </submittedName>
</protein>
<name>A0A9P6EXH6_9FUNG</name>
<evidence type="ECO:0000313" key="2">
    <source>
        <dbReference type="Proteomes" id="UP000723463"/>
    </source>
</evidence>
<dbReference type="EMBL" id="JAAAXW010000428">
    <property type="protein sequence ID" value="KAF9537279.1"/>
    <property type="molecule type" value="Genomic_DNA"/>
</dbReference>
<evidence type="ECO:0000313" key="1">
    <source>
        <dbReference type="EMBL" id="KAF9537279.1"/>
    </source>
</evidence>
<organism evidence="1 2">
    <name type="scientific">Mortierella hygrophila</name>
    <dbReference type="NCBI Taxonomy" id="979708"/>
    <lineage>
        <taxon>Eukaryota</taxon>
        <taxon>Fungi</taxon>
        <taxon>Fungi incertae sedis</taxon>
        <taxon>Mucoromycota</taxon>
        <taxon>Mortierellomycotina</taxon>
        <taxon>Mortierellomycetes</taxon>
        <taxon>Mortierellales</taxon>
        <taxon>Mortierellaceae</taxon>
        <taxon>Mortierella</taxon>
    </lineage>
</organism>
<keyword evidence="2" id="KW-1185">Reference proteome</keyword>
<comment type="caution">
    <text evidence="1">The sequence shown here is derived from an EMBL/GenBank/DDBJ whole genome shotgun (WGS) entry which is preliminary data.</text>
</comment>
<feature type="non-terminal residue" evidence="1">
    <location>
        <position position="131"/>
    </location>
</feature>